<evidence type="ECO:0000256" key="11">
    <source>
        <dbReference type="ARBA" id="ARBA00023180"/>
    </source>
</evidence>
<dbReference type="InterPro" id="IPR011009">
    <property type="entry name" value="Kinase-like_dom_sf"/>
</dbReference>
<dbReference type="GO" id="GO:0004714">
    <property type="term" value="F:transmembrane receptor protein tyrosine kinase activity"/>
    <property type="evidence" value="ECO:0007669"/>
    <property type="project" value="InterPro"/>
</dbReference>
<name>A0AAV1EGU5_OLDCO</name>
<keyword evidence="5 15" id="KW-0732">Signal</keyword>
<dbReference type="FunFam" id="2.60.120.430:FF:000007">
    <property type="entry name" value="FERONIA receptor-like kinase"/>
    <property type="match status" value="1"/>
</dbReference>
<keyword evidence="6 12" id="KW-0547">Nucleotide-binding</keyword>
<keyword evidence="4 14" id="KW-0812">Transmembrane</keyword>
<dbReference type="InterPro" id="IPR024788">
    <property type="entry name" value="Malectin-like_Carb-bd_dom"/>
</dbReference>
<feature type="transmembrane region" description="Helical" evidence="14">
    <location>
        <begin position="454"/>
        <end position="477"/>
    </location>
</feature>
<feature type="binding site" evidence="12">
    <location>
        <position position="570"/>
    </location>
    <ligand>
        <name>ATP</name>
        <dbReference type="ChEBI" id="CHEBI:30616"/>
    </ligand>
</feature>
<dbReference type="EMBL" id="OX459126">
    <property type="protein sequence ID" value="CAI9118970.1"/>
    <property type="molecule type" value="Genomic_DNA"/>
</dbReference>
<keyword evidence="9 14" id="KW-1133">Transmembrane helix</keyword>
<dbReference type="PANTHER" id="PTHR34590:SF5">
    <property type="entry name" value="OS04G0586500 PROTEIN"/>
    <property type="match status" value="1"/>
</dbReference>
<evidence type="ECO:0000256" key="6">
    <source>
        <dbReference type="ARBA" id="ARBA00022741"/>
    </source>
</evidence>
<dbReference type="Proteomes" id="UP001161247">
    <property type="component" value="Chromosome 9"/>
</dbReference>
<evidence type="ECO:0000259" key="16">
    <source>
        <dbReference type="PROSITE" id="PS50011"/>
    </source>
</evidence>
<dbReference type="FunFam" id="3.30.200.20:FF:000039">
    <property type="entry name" value="receptor-like protein kinase FERONIA"/>
    <property type="match status" value="1"/>
</dbReference>
<dbReference type="FunFam" id="2.60.120.430:FF:000003">
    <property type="entry name" value="FERONIA receptor-like kinase"/>
    <property type="match status" value="1"/>
</dbReference>
<gene>
    <name evidence="17" type="ORF">OLC1_LOCUS24731</name>
</gene>
<dbReference type="Gene3D" id="2.60.120.430">
    <property type="entry name" value="Galactose-binding lectin"/>
    <property type="match status" value="2"/>
</dbReference>
<dbReference type="InterPro" id="IPR020635">
    <property type="entry name" value="Tyr_kinase_cat_dom"/>
</dbReference>
<keyword evidence="2" id="KW-0723">Serine/threonine-protein kinase</keyword>
<dbReference type="AlphaFoldDB" id="A0AAV1EGU5"/>
<evidence type="ECO:0000256" key="12">
    <source>
        <dbReference type="PROSITE-ProRule" id="PRU10141"/>
    </source>
</evidence>
<keyword evidence="10 14" id="KW-0472">Membrane</keyword>
<dbReference type="PROSITE" id="PS50011">
    <property type="entry name" value="PROTEIN_KINASE_DOM"/>
    <property type="match status" value="1"/>
</dbReference>
<dbReference type="Pfam" id="PF07714">
    <property type="entry name" value="PK_Tyr_Ser-Thr"/>
    <property type="match status" value="1"/>
</dbReference>
<evidence type="ECO:0000256" key="7">
    <source>
        <dbReference type="ARBA" id="ARBA00022777"/>
    </source>
</evidence>
<dbReference type="GO" id="GO:0005524">
    <property type="term" value="F:ATP binding"/>
    <property type="evidence" value="ECO:0007669"/>
    <property type="project" value="UniProtKB-UniRule"/>
</dbReference>
<evidence type="ECO:0000256" key="4">
    <source>
        <dbReference type="ARBA" id="ARBA00022692"/>
    </source>
</evidence>
<evidence type="ECO:0000256" key="2">
    <source>
        <dbReference type="ARBA" id="ARBA00022527"/>
    </source>
</evidence>
<dbReference type="InterPro" id="IPR000719">
    <property type="entry name" value="Prot_kinase_dom"/>
</dbReference>
<feature type="chain" id="PRO_5043617558" evidence="15">
    <location>
        <begin position="27"/>
        <end position="747"/>
    </location>
</feature>
<keyword evidence="7" id="KW-0418">Kinase</keyword>
<feature type="domain" description="Protein kinase" evidence="16">
    <location>
        <begin position="542"/>
        <end position="747"/>
    </location>
</feature>
<evidence type="ECO:0000313" key="18">
    <source>
        <dbReference type="Proteomes" id="UP001161247"/>
    </source>
</evidence>
<protein>
    <submittedName>
        <fullName evidence="17">OLC1v1020617C1</fullName>
    </submittedName>
</protein>
<keyword evidence="11" id="KW-0325">Glycoprotein</keyword>
<proteinExistence type="predicted"/>
<accession>A0AAV1EGU5</accession>
<evidence type="ECO:0000256" key="13">
    <source>
        <dbReference type="SAM" id="MobiDB-lite"/>
    </source>
</evidence>
<dbReference type="PROSITE" id="PS00107">
    <property type="entry name" value="PROTEIN_KINASE_ATP"/>
    <property type="match status" value="1"/>
</dbReference>
<feature type="compositionally biased region" description="Basic and acidic residues" evidence="13">
    <location>
        <begin position="722"/>
        <end position="731"/>
    </location>
</feature>
<evidence type="ECO:0000313" key="17">
    <source>
        <dbReference type="EMBL" id="CAI9118970.1"/>
    </source>
</evidence>
<keyword evidence="8 12" id="KW-0067">ATP-binding</keyword>
<sequence length="747" mass="82126">MPSMNLDLHLLFLGITYSLIMNKVHSASVYSNASILPYSFVLSCGASSNDTDANGRNWMPDTMFLTSSDNSIVSTAQIQDPSLPSQVPYMTARIFTSESTYIFPVSPKNRHFVRLHFYPVDYNSFISSNGYFSVIAGGSFTLLSNFSASITAKALTQAYIVREFSVLPIQSGVLNLTFTPSVAYKGSFAFVNGIEIVSSPELFNSAPLVGFSDQDIDLEYTTMQTMVSLNVGGQYIPASNDSGELARTWYDDSPYLFGAAFGVTSQASDNKVKIKYPNDNLPEYIAPLSVYDTARSMGPNASVNQNFNLTWVFRVDLNFSYLVRFHFCDYQMSKVNQRVFGIFINNQTAFPDADVFGWTNAKGVPIYKDFIIHENDQTTGDGDHDHLLWVALQPNQTSRPEFYDAILNGLEVFKINDTNGNLAGPNPVPSPLAPSADSEPNRSFAPSRHSKTGIILAAVFGALFGIVIMVGLVVFLWHRRKVSRGGRSGSMVKSWLPIYASSRSTVTGTTTSGKSTNGTASSTQGLCRHFTLAEISQGTNNFDESHVIGVGGFGKVYKGFIDGGIQVAIKRANPSSEQGIHEFQTEIHLLSKLRHNHLVSLIVLCGRPALDVNQPKEQVSLADWALLCHSNGNFDDIIDPYIKEEVTLECLKHYEETAVKCLSDQGIDRPSMGAVLWNLEYAKQLQNNPDEPALVAEKAANDAYAMHETLLNIEEEVDEMNHSNTRGEGDGHSSTAVFSQIVNPQGR</sequence>
<dbReference type="Gene3D" id="3.30.200.20">
    <property type="entry name" value="Phosphorylase Kinase, domain 1"/>
    <property type="match status" value="1"/>
</dbReference>
<evidence type="ECO:0000256" key="3">
    <source>
        <dbReference type="ARBA" id="ARBA00022679"/>
    </source>
</evidence>
<dbReference type="GO" id="GO:0016020">
    <property type="term" value="C:membrane"/>
    <property type="evidence" value="ECO:0007669"/>
    <property type="project" value="UniProtKB-SubCell"/>
</dbReference>
<dbReference type="PANTHER" id="PTHR34590">
    <property type="entry name" value="OS03G0124300 PROTEIN-RELATED"/>
    <property type="match status" value="1"/>
</dbReference>
<evidence type="ECO:0000256" key="9">
    <source>
        <dbReference type="ARBA" id="ARBA00022989"/>
    </source>
</evidence>
<dbReference type="InterPro" id="IPR001245">
    <property type="entry name" value="Ser-Thr/Tyr_kinase_cat_dom"/>
</dbReference>
<evidence type="ECO:0000256" key="8">
    <source>
        <dbReference type="ARBA" id="ARBA00022840"/>
    </source>
</evidence>
<keyword evidence="18" id="KW-1185">Reference proteome</keyword>
<evidence type="ECO:0000256" key="14">
    <source>
        <dbReference type="SAM" id="Phobius"/>
    </source>
</evidence>
<reference evidence="17" key="1">
    <citation type="submission" date="2023-03" db="EMBL/GenBank/DDBJ databases">
        <authorList>
            <person name="Julca I."/>
        </authorList>
    </citation>
    <scope>NUCLEOTIDE SEQUENCE</scope>
</reference>
<dbReference type="CDD" id="cd12087">
    <property type="entry name" value="TM_EGFR-like"/>
    <property type="match status" value="1"/>
</dbReference>
<dbReference type="Pfam" id="PF12819">
    <property type="entry name" value="Malectin_like"/>
    <property type="match status" value="1"/>
</dbReference>
<dbReference type="InterPro" id="IPR017441">
    <property type="entry name" value="Protein_kinase_ATP_BS"/>
</dbReference>
<feature type="region of interest" description="Disordered" evidence="13">
    <location>
        <begin position="722"/>
        <end position="747"/>
    </location>
</feature>
<keyword evidence="3" id="KW-0808">Transferase</keyword>
<evidence type="ECO:0000256" key="1">
    <source>
        <dbReference type="ARBA" id="ARBA00004479"/>
    </source>
</evidence>
<dbReference type="InterPro" id="IPR045272">
    <property type="entry name" value="ANXUR1/2-like"/>
</dbReference>
<organism evidence="17 18">
    <name type="scientific">Oldenlandia corymbosa var. corymbosa</name>
    <dbReference type="NCBI Taxonomy" id="529605"/>
    <lineage>
        <taxon>Eukaryota</taxon>
        <taxon>Viridiplantae</taxon>
        <taxon>Streptophyta</taxon>
        <taxon>Embryophyta</taxon>
        <taxon>Tracheophyta</taxon>
        <taxon>Spermatophyta</taxon>
        <taxon>Magnoliopsida</taxon>
        <taxon>eudicotyledons</taxon>
        <taxon>Gunneridae</taxon>
        <taxon>Pentapetalae</taxon>
        <taxon>asterids</taxon>
        <taxon>lamiids</taxon>
        <taxon>Gentianales</taxon>
        <taxon>Rubiaceae</taxon>
        <taxon>Rubioideae</taxon>
        <taxon>Spermacoceae</taxon>
        <taxon>Hedyotis-Oldenlandia complex</taxon>
        <taxon>Oldenlandia</taxon>
    </lineage>
</organism>
<evidence type="ECO:0000256" key="5">
    <source>
        <dbReference type="ARBA" id="ARBA00022729"/>
    </source>
</evidence>
<feature type="region of interest" description="Disordered" evidence="13">
    <location>
        <begin position="423"/>
        <end position="447"/>
    </location>
</feature>
<evidence type="ECO:0000256" key="10">
    <source>
        <dbReference type="ARBA" id="ARBA00023136"/>
    </source>
</evidence>
<dbReference type="SUPFAM" id="SSF56112">
    <property type="entry name" value="Protein kinase-like (PK-like)"/>
    <property type="match status" value="1"/>
</dbReference>
<dbReference type="GO" id="GO:0004674">
    <property type="term" value="F:protein serine/threonine kinase activity"/>
    <property type="evidence" value="ECO:0007669"/>
    <property type="project" value="UniProtKB-KW"/>
</dbReference>
<evidence type="ECO:0000256" key="15">
    <source>
        <dbReference type="SAM" id="SignalP"/>
    </source>
</evidence>
<dbReference type="SMART" id="SM00219">
    <property type="entry name" value="TyrKc"/>
    <property type="match status" value="1"/>
</dbReference>
<feature type="compositionally biased region" description="Polar residues" evidence="13">
    <location>
        <begin position="732"/>
        <end position="747"/>
    </location>
</feature>
<comment type="subcellular location">
    <subcellularLocation>
        <location evidence="1">Membrane</location>
        <topology evidence="1">Single-pass type I membrane protein</topology>
    </subcellularLocation>
</comment>
<feature type="signal peptide" evidence="15">
    <location>
        <begin position="1"/>
        <end position="26"/>
    </location>
</feature>